<comment type="subcellular location">
    <subcellularLocation>
        <location evidence="1">Membrane</location>
    </subcellularLocation>
</comment>
<feature type="compositionally biased region" description="Polar residues" evidence="5">
    <location>
        <begin position="319"/>
        <end position="336"/>
    </location>
</feature>
<feature type="compositionally biased region" description="Basic and acidic residues" evidence="5">
    <location>
        <begin position="352"/>
        <end position="366"/>
    </location>
</feature>
<feature type="compositionally biased region" description="Low complexity" evidence="5">
    <location>
        <begin position="866"/>
        <end position="877"/>
    </location>
</feature>
<keyword evidence="6" id="KW-1133">Transmembrane helix</keyword>
<dbReference type="SUPFAM" id="SSF48726">
    <property type="entry name" value="Immunoglobulin"/>
    <property type="match status" value="2"/>
</dbReference>
<feature type="compositionally biased region" description="Polar residues" evidence="5">
    <location>
        <begin position="742"/>
        <end position="755"/>
    </location>
</feature>
<evidence type="ECO:0000256" key="5">
    <source>
        <dbReference type="SAM" id="MobiDB-lite"/>
    </source>
</evidence>
<dbReference type="InterPro" id="IPR007110">
    <property type="entry name" value="Ig-like_dom"/>
</dbReference>
<keyword evidence="10" id="KW-1185">Reference proteome</keyword>
<protein>
    <recommendedName>
        <fullName evidence="8">Ig-like domain-containing protein</fullName>
    </recommendedName>
</protein>
<evidence type="ECO:0000313" key="9">
    <source>
        <dbReference type="EMBL" id="CAL1582224.1"/>
    </source>
</evidence>
<feature type="compositionally biased region" description="Basic and acidic residues" evidence="5">
    <location>
        <begin position="406"/>
        <end position="427"/>
    </location>
</feature>
<keyword evidence="4" id="KW-0325">Glycoprotein</keyword>
<accession>A0AAV2JXE7</accession>
<feature type="chain" id="PRO_5044022022" description="Ig-like domain-containing protein" evidence="7">
    <location>
        <begin position="20"/>
        <end position="1033"/>
    </location>
</feature>
<reference evidence="9 10" key="1">
    <citation type="submission" date="2024-04" db="EMBL/GenBank/DDBJ databases">
        <authorList>
            <person name="Waldvogel A.-M."/>
            <person name="Schoenle A."/>
        </authorList>
    </citation>
    <scope>NUCLEOTIDE SEQUENCE [LARGE SCALE GENOMIC DNA]</scope>
</reference>
<evidence type="ECO:0000256" key="3">
    <source>
        <dbReference type="ARBA" id="ARBA00023136"/>
    </source>
</evidence>
<feature type="compositionally biased region" description="Basic and acidic residues" evidence="5">
    <location>
        <begin position="800"/>
        <end position="814"/>
    </location>
</feature>
<feature type="compositionally biased region" description="Basic and acidic residues" evidence="5">
    <location>
        <begin position="696"/>
        <end position="708"/>
    </location>
</feature>
<dbReference type="Proteomes" id="UP001497482">
    <property type="component" value="Chromosome 15"/>
</dbReference>
<dbReference type="AlphaFoldDB" id="A0AAV2JXE7"/>
<feature type="compositionally biased region" description="Acidic residues" evidence="5">
    <location>
        <begin position="367"/>
        <end position="377"/>
    </location>
</feature>
<evidence type="ECO:0000256" key="4">
    <source>
        <dbReference type="ARBA" id="ARBA00023180"/>
    </source>
</evidence>
<dbReference type="GO" id="GO:0016020">
    <property type="term" value="C:membrane"/>
    <property type="evidence" value="ECO:0007669"/>
    <property type="project" value="UniProtKB-SubCell"/>
</dbReference>
<proteinExistence type="predicted"/>
<evidence type="ECO:0000256" key="2">
    <source>
        <dbReference type="ARBA" id="ARBA00022729"/>
    </source>
</evidence>
<feature type="compositionally biased region" description="Basic and acidic residues" evidence="5">
    <location>
        <begin position="1009"/>
        <end position="1033"/>
    </location>
</feature>
<evidence type="ECO:0000256" key="1">
    <source>
        <dbReference type="ARBA" id="ARBA00004370"/>
    </source>
</evidence>
<feature type="compositionally biased region" description="Basic and acidic residues" evidence="5">
    <location>
        <begin position="962"/>
        <end position="976"/>
    </location>
</feature>
<dbReference type="PANTHER" id="PTHR12080:SF134">
    <property type="entry name" value="CD48 ANTIGEN"/>
    <property type="match status" value="1"/>
</dbReference>
<feature type="compositionally biased region" description="Basic and acidic residues" evidence="5">
    <location>
        <begin position="294"/>
        <end position="318"/>
    </location>
</feature>
<feature type="compositionally biased region" description="Basic and acidic residues" evidence="5">
    <location>
        <begin position="845"/>
        <end position="864"/>
    </location>
</feature>
<gene>
    <name evidence="9" type="ORF">KC01_LOCUS12872</name>
</gene>
<feature type="compositionally biased region" description="Basic and acidic residues" evidence="5">
    <location>
        <begin position="595"/>
        <end position="622"/>
    </location>
</feature>
<sequence length="1033" mass="113240">MATLRFYVCFMLTFTLVAGQSPYYVLKAREAILTPALTKSPDNILWKHNGEKVITFDSAEERVFAPYHDRVLLAWDTAQLTITDVRYEDSGEYELDANVKGRLYRSQYMLKVLDKVSKPVITCEMSDDESSSNSTAVRATLSCSSESMTPEALKFKWNLKGKSHLGPVLPIALGNDLDDITYSCTANNPLHAETSVFTAKDCYTEKSSQVLDILVPIIIASLILLAFCLFPFIFRHQIKRACFMNGKNNDLEKQLQATAADSAQNNEERAPFLETDLHRQETIPSQQRLPKQSSVRERGEGGQGKVKELRKVFEHPDTDTGQTNVGPASPSSSVPKTSVGLMASGEKSALNSEDHQNTDTDPNHSDPEEDQDSEEEAEPTHTDQVQQNMEPTGGPLNSDQAESEADEHRENQKKVEPDKPTRTRDQQDDTQSTNKGQDVMVEAKQERKETDITLTGTASKQPEFLQSTAASVLPVKSGSKEQTDANEETNTDMVEVDPQKDLSKKETMVLKEKEPEMSQAYPAQSSSPPDQGLAAPEVTQRPDGGEDSDTEERAPQKEPEESKSAEEEPGLAKKAEKPDALSPQAPVQSSSSQDQDSKPEDREKVEEEAEPTHTDQVQKKMEPTLSAQSSSPPDQGLAAPEVTQRPDGGEDSDTEGVAPQKDPKKRECAEGLAKKAEKPKALLQMAPAESSSSQDQDSKPEDKEKVDCAEDSNSDSIGNPHADQNVTPDHKETESNDKSELSNKVNSPADNTSSAPPFDGRPPPESDKDQPLTSEPSSVKDKSHKERDADTVEPQIQDSPSKESEESKLTREKVPAATSSIPVKSGSKEQTDSNEETNTDMVEVDPQKDLSKKETMVLKEKEPEMSQAYPAQSSSPPDQGLAAPEVTQRPDGGEDSDTEERAPQKEPEESKSAEEEPGLAKKAEKPESDKDQPLTSEPSSVKDKSHKERDANTVDPQIQDSPSKESEESKLTREKVPAATSSIPGSETQEPTHPPDSTLSPPTDENEEPKDAAAEPKDEADKAPHVKLDTDKL</sequence>
<feature type="compositionally biased region" description="Basic and acidic residues" evidence="5">
    <location>
        <begin position="441"/>
        <end position="451"/>
    </location>
</feature>
<dbReference type="InterPro" id="IPR013783">
    <property type="entry name" value="Ig-like_fold"/>
</dbReference>
<feature type="compositionally biased region" description="Basic and acidic residues" evidence="5">
    <location>
        <begin position="497"/>
        <end position="516"/>
    </location>
</feature>
<feature type="compositionally biased region" description="Polar residues" evidence="5">
    <location>
        <begin position="979"/>
        <end position="1003"/>
    </location>
</feature>
<dbReference type="InterPro" id="IPR015631">
    <property type="entry name" value="CD2/SLAM_rcpt"/>
</dbReference>
<feature type="compositionally biased region" description="Basic and acidic residues" evidence="5">
    <location>
        <begin position="661"/>
        <end position="680"/>
    </location>
</feature>
<feature type="signal peptide" evidence="7">
    <location>
        <begin position="1"/>
        <end position="19"/>
    </location>
</feature>
<feature type="compositionally biased region" description="Basic and acidic residues" evidence="5">
    <location>
        <begin position="940"/>
        <end position="952"/>
    </location>
</feature>
<name>A0AAV2JXE7_KNICA</name>
<evidence type="ECO:0000256" key="6">
    <source>
        <dbReference type="SAM" id="Phobius"/>
    </source>
</evidence>
<feature type="compositionally biased region" description="Low complexity" evidence="5">
    <location>
        <begin position="518"/>
        <end position="529"/>
    </location>
</feature>
<feature type="region of interest" description="Disordered" evidence="5">
    <location>
        <begin position="276"/>
        <end position="1033"/>
    </location>
</feature>
<evidence type="ECO:0000256" key="7">
    <source>
        <dbReference type="SAM" id="SignalP"/>
    </source>
</evidence>
<dbReference type="Gene3D" id="2.60.40.10">
    <property type="entry name" value="Immunoglobulins"/>
    <property type="match status" value="2"/>
</dbReference>
<evidence type="ECO:0000313" key="10">
    <source>
        <dbReference type="Proteomes" id="UP001497482"/>
    </source>
</evidence>
<feature type="compositionally biased region" description="Basic and acidic residues" evidence="5">
    <location>
        <begin position="551"/>
        <end position="579"/>
    </location>
</feature>
<dbReference type="PANTHER" id="PTHR12080">
    <property type="entry name" value="SIGNALING LYMPHOCYTIC ACTIVATION MOLECULE"/>
    <property type="match status" value="1"/>
</dbReference>
<organism evidence="9 10">
    <name type="scientific">Knipowitschia caucasica</name>
    <name type="common">Caucasian dwarf goby</name>
    <name type="synonym">Pomatoschistus caucasicus</name>
    <dbReference type="NCBI Taxonomy" id="637954"/>
    <lineage>
        <taxon>Eukaryota</taxon>
        <taxon>Metazoa</taxon>
        <taxon>Chordata</taxon>
        <taxon>Craniata</taxon>
        <taxon>Vertebrata</taxon>
        <taxon>Euteleostomi</taxon>
        <taxon>Actinopterygii</taxon>
        <taxon>Neopterygii</taxon>
        <taxon>Teleostei</taxon>
        <taxon>Neoteleostei</taxon>
        <taxon>Acanthomorphata</taxon>
        <taxon>Gobiaria</taxon>
        <taxon>Gobiiformes</taxon>
        <taxon>Gobioidei</taxon>
        <taxon>Gobiidae</taxon>
        <taxon>Gobiinae</taxon>
        <taxon>Knipowitschia</taxon>
    </lineage>
</organism>
<dbReference type="PROSITE" id="PS50835">
    <property type="entry name" value="IG_LIKE"/>
    <property type="match status" value="1"/>
</dbReference>
<feature type="domain" description="Ig-like" evidence="8">
    <location>
        <begin position="119"/>
        <end position="195"/>
    </location>
</feature>
<feature type="compositionally biased region" description="Basic and acidic residues" evidence="5">
    <location>
        <begin position="778"/>
        <end position="790"/>
    </location>
</feature>
<dbReference type="InterPro" id="IPR036179">
    <property type="entry name" value="Ig-like_dom_sf"/>
</dbReference>
<keyword evidence="6" id="KW-0812">Transmembrane</keyword>
<feature type="compositionally biased region" description="Polar residues" evidence="5">
    <location>
        <begin position="282"/>
        <end position="293"/>
    </location>
</feature>
<evidence type="ECO:0000259" key="8">
    <source>
        <dbReference type="PROSITE" id="PS50835"/>
    </source>
</evidence>
<keyword evidence="2 7" id="KW-0732">Signal</keyword>
<feature type="compositionally biased region" description="Basic and acidic residues" evidence="5">
    <location>
        <begin position="899"/>
        <end position="932"/>
    </location>
</feature>
<feature type="compositionally biased region" description="Polar residues" evidence="5">
    <location>
        <begin position="452"/>
        <end position="470"/>
    </location>
</feature>
<feature type="compositionally biased region" description="Polar residues" evidence="5">
    <location>
        <begin position="714"/>
        <end position="727"/>
    </location>
</feature>
<feature type="compositionally biased region" description="Basic and acidic residues" evidence="5">
    <location>
        <begin position="728"/>
        <end position="741"/>
    </location>
</feature>
<dbReference type="EMBL" id="OZ035837">
    <property type="protein sequence ID" value="CAL1582224.1"/>
    <property type="molecule type" value="Genomic_DNA"/>
</dbReference>
<keyword evidence="3 6" id="KW-0472">Membrane</keyword>
<feature type="compositionally biased region" description="Polar residues" evidence="5">
    <location>
        <begin position="382"/>
        <end position="400"/>
    </location>
</feature>
<feature type="transmembrane region" description="Helical" evidence="6">
    <location>
        <begin position="213"/>
        <end position="234"/>
    </location>
</feature>